<reference evidence="3 4" key="1">
    <citation type="submission" date="2019-06" db="EMBL/GenBank/DDBJ databases">
        <title>A novel bacterium of genus Amaricoccus, isolated from marine sediment.</title>
        <authorList>
            <person name="Huang H."/>
            <person name="Mo K."/>
            <person name="Hu Y."/>
        </authorList>
    </citation>
    <scope>NUCLEOTIDE SEQUENCE [LARGE SCALE GENOMIC DNA]</scope>
    <source>
        <strain evidence="3 4">HB172011</strain>
    </source>
</reference>
<feature type="transmembrane region" description="Helical" evidence="1">
    <location>
        <begin position="469"/>
        <end position="487"/>
    </location>
</feature>
<feature type="transmembrane region" description="Helical" evidence="1">
    <location>
        <begin position="324"/>
        <end position="343"/>
    </location>
</feature>
<evidence type="ECO:0000256" key="1">
    <source>
        <dbReference type="SAM" id="Phobius"/>
    </source>
</evidence>
<feature type="transmembrane region" description="Helical" evidence="1">
    <location>
        <begin position="391"/>
        <end position="423"/>
    </location>
</feature>
<feature type="transmembrane region" description="Helical" evidence="1">
    <location>
        <begin position="355"/>
        <end position="379"/>
    </location>
</feature>
<dbReference type="PANTHER" id="PTHR35342:SF5">
    <property type="entry name" value="TRICARBOXYLIC TRANSPORT PROTEIN"/>
    <property type="match status" value="1"/>
</dbReference>
<evidence type="ECO:0000313" key="4">
    <source>
        <dbReference type="Proteomes" id="UP000319255"/>
    </source>
</evidence>
<organism evidence="3 4">
    <name type="scientific">Amaricoccus solimangrovi</name>
    <dbReference type="NCBI Taxonomy" id="2589815"/>
    <lineage>
        <taxon>Bacteria</taxon>
        <taxon>Pseudomonadati</taxon>
        <taxon>Pseudomonadota</taxon>
        <taxon>Alphaproteobacteria</taxon>
        <taxon>Rhodobacterales</taxon>
        <taxon>Paracoccaceae</taxon>
        <taxon>Amaricoccus</taxon>
    </lineage>
</organism>
<comment type="caution">
    <text evidence="3">The sequence shown here is derived from an EMBL/GenBank/DDBJ whole genome shotgun (WGS) entry which is preliminary data.</text>
</comment>
<name>A0A501WM42_9RHOB</name>
<dbReference type="EMBL" id="VFRP01000025">
    <property type="protein sequence ID" value="TPE48081.1"/>
    <property type="molecule type" value="Genomic_DNA"/>
</dbReference>
<feature type="domain" description="DUF112" evidence="2">
    <location>
        <begin position="21"/>
        <end position="439"/>
    </location>
</feature>
<accession>A0A501WM42</accession>
<proteinExistence type="predicted"/>
<keyword evidence="1" id="KW-0812">Transmembrane</keyword>
<dbReference type="Proteomes" id="UP000319255">
    <property type="component" value="Unassembled WGS sequence"/>
</dbReference>
<dbReference type="InterPro" id="IPR002823">
    <property type="entry name" value="DUF112_TM"/>
</dbReference>
<dbReference type="OrthoDB" id="9791872at2"/>
<feature type="transmembrane region" description="Helical" evidence="1">
    <location>
        <begin position="110"/>
        <end position="132"/>
    </location>
</feature>
<keyword evidence="1" id="KW-1133">Transmembrane helix</keyword>
<keyword evidence="1" id="KW-0472">Membrane</keyword>
<feature type="transmembrane region" description="Helical" evidence="1">
    <location>
        <begin position="167"/>
        <end position="185"/>
    </location>
</feature>
<dbReference type="AlphaFoldDB" id="A0A501WM42"/>
<evidence type="ECO:0000313" key="3">
    <source>
        <dbReference type="EMBL" id="TPE48081.1"/>
    </source>
</evidence>
<dbReference type="Pfam" id="PF01970">
    <property type="entry name" value="TctA"/>
    <property type="match status" value="1"/>
</dbReference>
<gene>
    <name evidence="3" type="ORF">FJM51_18865</name>
</gene>
<feature type="transmembrane region" description="Helical" evidence="1">
    <location>
        <begin position="26"/>
        <end position="50"/>
    </location>
</feature>
<dbReference type="PANTHER" id="PTHR35342">
    <property type="entry name" value="TRICARBOXYLIC TRANSPORT PROTEIN"/>
    <property type="match status" value="1"/>
</dbReference>
<keyword evidence="4" id="KW-1185">Reference proteome</keyword>
<dbReference type="RefSeq" id="WP_140455687.1">
    <property type="nucleotide sequence ID" value="NZ_VFRP01000025.1"/>
</dbReference>
<sequence>MPEFAAHLWLGLTVAAAPTNLAFCCVGALLGTIVGILPGIGAVATVAMLLPMTFGLPPSGALIMLAGIYYGAQYGGSTTAILFNIPGEPTAIPSALDGHQLARRGRAGPALFIAALGSFVGGTVATFLVAALAAPLALAALLFGPMEYVSLMVLGLIMAVMMAPTPMLNGAAAVLCGLLLSTVGLDLESGLPRMTLGVGGLETGIGFVSLATGLFGFAEILRILRDRPVPTPETGPTGRPIPSRADLREAAPAIGRGTAVGAVVGLLPGSGALTASFAAYALEKAISRDPARFGRGSPRGLAAAESANNAAAQTSFIPMLSLGIPPNAIMAMMIGALALHGIVPGPRIVAEQPELFWGLIASMWIGNVLLLVLNLPLVGLWIRLLRAPRHLLYPAILVFCCVGILGVRGSALDVVAAAAFGVAGDWMRRHDLPSGPLLLAFVLGPMLEDNLRRAVIVARGEIANVADRPLSVILLALAAGLLVAAAFRR</sequence>
<feature type="transmembrane region" description="Helical" evidence="1">
    <location>
        <begin position="138"/>
        <end position="160"/>
    </location>
</feature>
<protein>
    <submittedName>
        <fullName evidence="3">Tripartite tricarboxylate transporter permease</fullName>
    </submittedName>
</protein>
<evidence type="ECO:0000259" key="2">
    <source>
        <dbReference type="Pfam" id="PF01970"/>
    </source>
</evidence>
<feature type="transmembrane region" description="Helical" evidence="1">
    <location>
        <begin position="205"/>
        <end position="224"/>
    </location>
</feature>